<comment type="caution">
    <text evidence="2">The sequence shown here is derived from an EMBL/GenBank/DDBJ whole genome shotgun (WGS) entry which is preliminary data.</text>
</comment>
<accession>A0ABX9MD81</accession>
<organism evidence="2 3">
    <name type="scientific">Dialister pneumosintes</name>
    <dbReference type="NCBI Taxonomy" id="39950"/>
    <lineage>
        <taxon>Bacteria</taxon>
        <taxon>Bacillati</taxon>
        <taxon>Bacillota</taxon>
        <taxon>Negativicutes</taxon>
        <taxon>Veillonellales</taxon>
        <taxon>Veillonellaceae</taxon>
        <taxon>Dialister</taxon>
    </lineage>
</organism>
<reference evidence="2 3" key="1">
    <citation type="submission" date="2018-08" db="EMBL/GenBank/DDBJ databases">
        <title>Draft genome sequence of Dialister pneumosintes KCOM 1685.</title>
        <authorList>
            <person name="Kook J.-K."/>
            <person name="Park S.-N."/>
            <person name="Lim Y.K."/>
        </authorList>
    </citation>
    <scope>NUCLEOTIDE SEQUENCE [LARGE SCALE GENOMIC DNA]</scope>
    <source>
        <strain evidence="2 3">KCOM 1685</strain>
    </source>
</reference>
<feature type="transmembrane region" description="Helical" evidence="1">
    <location>
        <begin position="26"/>
        <end position="47"/>
    </location>
</feature>
<evidence type="ECO:0000313" key="3">
    <source>
        <dbReference type="Proteomes" id="UP000266262"/>
    </source>
</evidence>
<feature type="transmembrane region" description="Helical" evidence="1">
    <location>
        <begin position="68"/>
        <end position="89"/>
    </location>
</feature>
<dbReference type="Pfam" id="PF05656">
    <property type="entry name" value="DUF805"/>
    <property type="match status" value="1"/>
</dbReference>
<feature type="transmembrane region" description="Helical" evidence="1">
    <location>
        <begin position="125"/>
        <end position="146"/>
    </location>
</feature>
<gene>
    <name evidence="2" type="ORF">DX915_01595</name>
</gene>
<sequence length="171" mass="20034">MVLDGNIGFTGAIMEKSIGMIVDSQIFTVSGIFQFWIPAILFLAWLIHSYIKKKFPFSNIPRINRFSFFIHYLICLALIGIGLLFYYSIKEYEILIIWTIGALLQILASIRLFNVTQRRIADIGLSPYFIFLLLFLIPYQKVYWIVVINLFGWQSSKKEKYGKPITEKFIW</sequence>
<keyword evidence="1" id="KW-0472">Membrane</keyword>
<name>A0ABX9MD81_9FIRM</name>
<proteinExistence type="predicted"/>
<dbReference type="InterPro" id="IPR008523">
    <property type="entry name" value="DUF805"/>
</dbReference>
<feature type="transmembrane region" description="Helical" evidence="1">
    <location>
        <begin position="95"/>
        <end position="113"/>
    </location>
</feature>
<evidence type="ECO:0000256" key="1">
    <source>
        <dbReference type="SAM" id="Phobius"/>
    </source>
</evidence>
<keyword evidence="1" id="KW-1133">Transmembrane helix</keyword>
<dbReference type="Proteomes" id="UP000266262">
    <property type="component" value="Unassembled WGS sequence"/>
</dbReference>
<keyword evidence="1" id="KW-0812">Transmembrane</keyword>
<evidence type="ECO:0000313" key="2">
    <source>
        <dbReference type="EMBL" id="RID94258.1"/>
    </source>
</evidence>
<dbReference type="EMBL" id="QWKU01000001">
    <property type="protein sequence ID" value="RID94258.1"/>
    <property type="molecule type" value="Genomic_DNA"/>
</dbReference>
<protein>
    <submittedName>
        <fullName evidence="2">DUF805 domain-containing protein</fullName>
    </submittedName>
</protein>
<keyword evidence="3" id="KW-1185">Reference proteome</keyword>